<keyword evidence="2" id="KW-1185">Reference proteome</keyword>
<organism evidence="1 2">
    <name type="scientific">Caerostris extrusa</name>
    <name type="common">Bark spider</name>
    <name type="synonym">Caerostris bankana</name>
    <dbReference type="NCBI Taxonomy" id="172846"/>
    <lineage>
        <taxon>Eukaryota</taxon>
        <taxon>Metazoa</taxon>
        <taxon>Ecdysozoa</taxon>
        <taxon>Arthropoda</taxon>
        <taxon>Chelicerata</taxon>
        <taxon>Arachnida</taxon>
        <taxon>Araneae</taxon>
        <taxon>Araneomorphae</taxon>
        <taxon>Entelegynae</taxon>
        <taxon>Araneoidea</taxon>
        <taxon>Araneidae</taxon>
        <taxon>Caerostris</taxon>
    </lineage>
</organism>
<accession>A0AAV4NH86</accession>
<comment type="caution">
    <text evidence="1">The sequence shown here is derived from an EMBL/GenBank/DDBJ whole genome shotgun (WGS) entry which is preliminary data.</text>
</comment>
<evidence type="ECO:0000313" key="2">
    <source>
        <dbReference type="Proteomes" id="UP001054945"/>
    </source>
</evidence>
<protein>
    <submittedName>
        <fullName evidence="1">Uncharacterized protein</fullName>
    </submittedName>
</protein>
<gene>
    <name evidence="1" type="ORF">CEXT_59701</name>
</gene>
<dbReference type="Proteomes" id="UP001054945">
    <property type="component" value="Unassembled WGS sequence"/>
</dbReference>
<sequence>MINRDIKEERKKEKKKAYRELVIKRSIKEPGDNMTKFLERKMIRTRCFCIGILAAIRLLTEEFVDSSTTDCHADRKRKIPPSAKKIKIWAEVMADGKPSQVLLCEVACVVDREGKKNK</sequence>
<evidence type="ECO:0000313" key="1">
    <source>
        <dbReference type="EMBL" id="GIX83873.1"/>
    </source>
</evidence>
<reference evidence="1 2" key="1">
    <citation type="submission" date="2021-06" db="EMBL/GenBank/DDBJ databases">
        <title>Caerostris extrusa draft genome.</title>
        <authorList>
            <person name="Kono N."/>
            <person name="Arakawa K."/>
        </authorList>
    </citation>
    <scope>NUCLEOTIDE SEQUENCE [LARGE SCALE GENOMIC DNA]</scope>
</reference>
<dbReference type="EMBL" id="BPLR01020911">
    <property type="protein sequence ID" value="GIX83873.1"/>
    <property type="molecule type" value="Genomic_DNA"/>
</dbReference>
<proteinExistence type="predicted"/>
<name>A0AAV4NH86_CAEEX</name>
<dbReference type="AlphaFoldDB" id="A0AAV4NH86"/>